<dbReference type="Gene3D" id="2.30.110.10">
    <property type="entry name" value="Electron Transport, Fmn-binding Protein, Chain A"/>
    <property type="match status" value="1"/>
</dbReference>
<dbReference type="eggNOG" id="COG3576">
    <property type="taxonomic scope" value="Bacteria"/>
</dbReference>
<accession>D7CDX7</accession>
<protein>
    <submittedName>
        <fullName evidence="1">Uncharacterized protein</fullName>
    </submittedName>
</protein>
<dbReference type="InterPro" id="IPR012349">
    <property type="entry name" value="Split_barrel_FMN-bd"/>
</dbReference>
<dbReference type="STRING" id="749414.SBI_01521"/>
<evidence type="ECO:0000313" key="1">
    <source>
        <dbReference type="EMBL" id="ADI04642.1"/>
    </source>
</evidence>
<dbReference type="SUPFAM" id="SSF50475">
    <property type="entry name" value="FMN-binding split barrel"/>
    <property type="match status" value="1"/>
</dbReference>
<organism evidence="1 2">
    <name type="scientific">Streptomyces bingchenggensis (strain BCW-1)</name>
    <dbReference type="NCBI Taxonomy" id="749414"/>
    <lineage>
        <taxon>Bacteria</taxon>
        <taxon>Bacillati</taxon>
        <taxon>Actinomycetota</taxon>
        <taxon>Actinomycetes</taxon>
        <taxon>Kitasatosporales</taxon>
        <taxon>Streptomycetaceae</taxon>
        <taxon>Streptomyces</taxon>
    </lineage>
</organism>
<proteinExistence type="predicted"/>
<dbReference type="AlphaFoldDB" id="D7CDX7"/>
<dbReference type="KEGG" id="sbh:SBI_01521"/>
<dbReference type="HOGENOM" id="CLU_2332324_0_0_11"/>
<sequence>MFSLAAEGTILIGGHNMGASKKWRNLQADPKLAFVVDDVVSFRSWKARFVEIRGRAELLDGATARRGIQFRGDPHPPGEDLQLRGGSVSATVRLSPWA</sequence>
<dbReference type="PATRIC" id="fig|749414.3.peg.1566"/>
<dbReference type="Proteomes" id="UP000000377">
    <property type="component" value="Chromosome"/>
</dbReference>
<dbReference type="EMBL" id="CP002047">
    <property type="protein sequence ID" value="ADI04642.1"/>
    <property type="molecule type" value="Genomic_DNA"/>
</dbReference>
<keyword evidence="2" id="KW-1185">Reference proteome</keyword>
<evidence type="ECO:0000313" key="2">
    <source>
        <dbReference type="Proteomes" id="UP000000377"/>
    </source>
</evidence>
<gene>
    <name evidence="1" type="ordered locus">SBI_01521</name>
</gene>
<reference evidence="1 2" key="1">
    <citation type="journal article" date="2010" name="J. Bacteriol.">
        <title>Genome sequence of the milbemycin-producing bacterium Streptomyces bingchenggensis.</title>
        <authorList>
            <person name="Wang X.J."/>
            <person name="Yan Y.J."/>
            <person name="Zhang B."/>
            <person name="An J."/>
            <person name="Wang J.J."/>
            <person name="Tian J."/>
            <person name="Jiang L."/>
            <person name="Chen Y.H."/>
            <person name="Huang S.X."/>
            <person name="Yin M."/>
            <person name="Zhang J."/>
            <person name="Gao A.L."/>
            <person name="Liu C.X."/>
            <person name="Zhu Z.X."/>
            <person name="Xiang W.S."/>
        </authorList>
    </citation>
    <scope>NUCLEOTIDE SEQUENCE [LARGE SCALE GENOMIC DNA]</scope>
    <source>
        <strain evidence="1 2">BCW-1</strain>
    </source>
</reference>
<name>D7CDX7_STRBB</name>